<reference evidence="3 4" key="1">
    <citation type="submission" date="2017-06" db="EMBL/GenBank/DDBJ databases">
        <authorList>
            <person name="Kim H.J."/>
            <person name="Triplett B.A."/>
        </authorList>
    </citation>
    <scope>NUCLEOTIDE SEQUENCE [LARGE SCALE GENOMIC DNA]</scope>
    <source>
        <strain evidence="3 4">DSM 18704</strain>
    </source>
</reference>
<keyword evidence="2" id="KW-0472">Membrane</keyword>
<feature type="compositionally biased region" description="Polar residues" evidence="1">
    <location>
        <begin position="1"/>
        <end position="14"/>
    </location>
</feature>
<feature type="compositionally biased region" description="Polar residues" evidence="1">
    <location>
        <begin position="185"/>
        <end position="195"/>
    </location>
</feature>
<feature type="region of interest" description="Disordered" evidence="1">
    <location>
        <begin position="104"/>
        <end position="221"/>
    </location>
</feature>
<organism evidence="3 4">
    <name type="scientific">Granulicella rosea</name>
    <dbReference type="NCBI Taxonomy" id="474952"/>
    <lineage>
        <taxon>Bacteria</taxon>
        <taxon>Pseudomonadati</taxon>
        <taxon>Acidobacteriota</taxon>
        <taxon>Terriglobia</taxon>
        <taxon>Terriglobales</taxon>
        <taxon>Acidobacteriaceae</taxon>
        <taxon>Granulicella</taxon>
    </lineage>
</organism>
<keyword evidence="2" id="KW-0812">Transmembrane</keyword>
<dbReference type="Gene3D" id="2.40.128.260">
    <property type="entry name" value="Type IV secretion system, VirB10/TraB/TrbI"/>
    <property type="match status" value="1"/>
</dbReference>
<dbReference type="RefSeq" id="WP_089407089.1">
    <property type="nucleotide sequence ID" value="NZ_FZOU01000001.1"/>
</dbReference>
<proteinExistence type="predicted"/>
<dbReference type="OrthoDB" id="106959at2"/>
<evidence type="ECO:0000313" key="4">
    <source>
        <dbReference type="Proteomes" id="UP000198356"/>
    </source>
</evidence>
<accession>A0A239E6H9</accession>
<evidence type="ECO:0000313" key="3">
    <source>
        <dbReference type="EMBL" id="SNS40227.1"/>
    </source>
</evidence>
<evidence type="ECO:0000256" key="2">
    <source>
        <dbReference type="SAM" id="Phobius"/>
    </source>
</evidence>
<feature type="transmembrane region" description="Helical" evidence="2">
    <location>
        <begin position="71"/>
        <end position="92"/>
    </location>
</feature>
<dbReference type="EMBL" id="FZOU01000001">
    <property type="protein sequence ID" value="SNS40227.1"/>
    <property type="molecule type" value="Genomic_DNA"/>
</dbReference>
<evidence type="ECO:0000256" key="1">
    <source>
        <dbReference type="SAM" id="MobiDB-lite"/>
    </source>
</evidence>
<gene>
    <name evidence="3" type="ORF">SAMN05421770_101824</name>
</gene>
<dbReference type="AlphaFoldDB" id="A0A239E6H9"/>
<keyword evidence="2" id="KW-1133">Transmembrane helix</keyword>
<feature type="compositionally biased region" description="Basic and acidic residues" evidence="1">
    <location>
        <begin position="209"/>
        <end position="218"/>
    </location>
</feature>
<keyword evidence="4" id="KW-1185">Reference proteome</keyword>
<feature type="compositionally biased region" description="Polar residues" evidence="1">
    <location>
        <begin position="132"/>
        <end position="142"/>
    </location>
</feature>
<dbReference type="InterPro" id="IPR042217">
    <property type="entry name" value="T4SS_VirB10/TrbI"/>
</dbReference>
<name>A0A239E6H9_9BACT</name>
<dbReference type="CDD" id="cd16426">
    <property type="entry name" value="VirB10_like"/>
    <property type="match status" value="1"/>
</dbReference>
<protein>
    <submittedName>
        <fullName evidence="3">Conjugation TrbI-like protein</fullName>
    </submittedName>
</protein>
<dbReference type="Proteomes" id="UP000198356">
    <property type="component" value="Unassembled WGS sequence"/>
</dbReference>
<feature type="region of interest" description="Disordered" evidence="1">
    <location>
        <begin position="1"/>
        <end position="47"/>
    </location>
</feature>
<sequence length="438" mass="46106">MTQIRNQKETNANVDSERLNFEGTGSMPLGTGPTGENSDAASPDDIQDRALHEPVTRADVRNSEKPDTKRLVVLGAGLMLAIMFFVFTALVGKSSKKAATPPAALASAKSQVVAPPKGSVTPLMDSEHTVPANENSNGQLQPNDIRRTRNAVKGSSAPHIPNPTRGTAGDNPPPPPSLGSIPSFADTQQHWQDPSANDPAASNVALARPSRETHEQSALKENSLVFVRAPLSSSPAISSAQSMAGDTSDRLTLHINPGTRVQAKLQTQISSAVQAPVVAVIEYTYALGDKVVIPAGARVYGKLQQADRSGLIGVSFDEIELLDGKREKIDAIGVGLDLGPIKGEVTGKNTGRNILVRAATGMGSLLAELAGNNSSGAFSEDDMLRERLAANIGAAGDSQIMNLNANSRVVVSVPADTKIYVVFAKHEQKNATVRKIDQ</sequence>